<protein>
    <recommendedName>
        <fullName evidence="1">CobE/GbiG C-terminal domain-containing protein</fullName>
    </recommendedName>
</protein>
<dbReference type="SUPFAM" id="SSF159664">
    <property type="entry name" value="CobE/GbiG C-terminal domain-like"/>
    <property type="match status" value="1"/>
</dbReference>
<dbReference type="Pfam" id="PF01890">
    <property type="entry name" value="CbiG_C"/>
    <property type="match status" value="1"/>
</dbReference>
<dbReference type="Proteomes" id="UP000250025">
    <property type="component" value="Chromosome"/>
</dbReference>
<evidence type="ECO:0000259" key="1">
    <source>
        <dbReference type="Pfam" id="PF01890"/>
    </source>
</evidence>
<dbReference type="PANTHER" id="PTHR37477">
    <property type="entry name" value="COBALT-PRECORRIN-5A HYDROLASE"/>
    <property type="match status" value="1"/>
</dbReference>
<dbReference type="Gene3D" id="3.30.420.180">
    <property type="entry name" value="CobE/GbiG C-terminal domain"/>
    <property type="match status" value="1"/>
</dbReference>
<gene>
    <name evidence="2" type="ORF">B9G99_14405</name>
</gene>
<sequence>MPAICTCFSLPIPRLSRLCWVEQWMAVPCPAHRHMPSHVRMSSDPCGHDTSNIPIALGVGCRRDCPPEVLMQLVTDMLTRTGLHPDQITLVATLVGRQHEVAMTSLARAWGCPLMPLPAEALRESEPAMSQTSDTTRRLHGVPGVAEAAALAAIRAHCDAPARLLVARQQCDRATCALAVPNATTNISR</sequence>
<dbReference type="PANTHER" id="PTHR37477:SF1">
    <property type="entry name" value="COBALT-PRECORRIN-5A HYDROLASE"/>
    <property type="match status" value="1"/>
</dbReference>
<reference evidence="2 3" key="1">
    <citation type="journal article" date="2017" name="Int. J. Syst. Evol. Microbiol.">
        <title>Kushneria konosiri sp. nov., isolated from the Korean salt-fermented seafood Daemi-jeot.</title>
        <authorList>
            <person name="Yun J.H."/>
            <person name="Park S.K."/>
            <person name="Lee J.Y."/>
            <person name="Jung M.J."/>
            <person name="Bae J.W."/>
        </authorList>
    </citation>
    <scope>NUCLEOTIDE SEQUENCE [LARGE SCALE GENOMIC DNA]</scope>
    <source>
        <strain evidence="2 3">X49</strain>
    </source>
</reference>
<proteinExistence type="predicted"/>
<dbReference type="EMBL" id="CP021323">
    <property type="protein sequence ID" value="ARS53912.1"/>
    <property type="molecule type" value="Genomic_DNA"/>
</dbReference>
<accession>A0A2Z2H901</accession>
<organism evidence="2 3">
    <name type="scientific">Kushneria konosiri</name>
    <dbReference type="NCBI Taxonomy" id="698828"/>
    <lineage>
        <taxon>Bacteria</taxon>
        <taxon>Pseudomonadati</taxon>
        <taxon>Pseudomonadota</taxon>
        <taxon>Gammaproteobacteria</taxon>
        <taxon>Oceanospirillales</taxon>
        <taxon>Halomonadaceae</taxon>
        <taxon>Kushneria</taxon>
    </lineage>
</organism>
<dbReference type="InterPro" id="IPR002750">
    <property type="entry name" value="CobE/GbiG_C"/>
</dbReference>
<evidence type="ECO:0000313" key="2">
    <source>
        <dbReference type="EMBL" id="ARS53912.1"/>
    </source>
</evidence>
<dbReference type="InterPro" id="IPR036518">
    <property type="entry name" value="CobE/GbiG_C_sf"/>
</dbReference>
<name>A0A2Z2H901_9GAMM</name>
<dbReference type="InterPro" id="IPR052553">
    <property type="entry name" value="CbiG_hydrolase"/>
</dbReference>
<dbReference type="AlphaFoldDB" id="A0A2Z2H901"/>
<keyword evidence="3" id="KW-1185">Reference proteome</keyword>
<feature type="domain" description="CobE/GbiG C-terminal" evidence="1">
    <location>
        <begin position="55"/>
        <end position="179"/>
    </location>
</feature>
<evidence type="ECO:0000313" key="3">
    <source>
        <dbReference type="Proteomes" id="UP000250025"/>
    </source>
</evidence>
<dbReference type="GO" id="GO:0009236">
    <property type="term" value="P:cobalamin biosynthetic process"/>
    <property type="evidence" value="ECO:0007669"/>
    <property type="project" value="InterPro"/>
</dbReference>
<dbReference type="KEGG" id="kus:B9G99_14405"/>